<keyword evidence="4" id="KW-1185">Reference proteome</keyword>
<keyword evidence="1" id="KW-1133">Transmembrane helix</keyword>
<feature type="transmembrane region" description="Helical" evidence="1">
    <location>
        <begin position="118"/>
        <end position="135"/>
    </location>
</feature>
<feature type="domain" description="DUF7144" evidence="2">
    <location>
        <begin position="25"/>
        <end position="137"/>
    </location>
</feature>
<evidence type="ECO:0000259" key="2">
    <source>
        <dbReference type="Pfam" id="PF23636"/>
    </source>
</evidence>
<accession>A0ABY9HFS3</accession>
<reference evidence="3 4" key="1">
    <citation type="submission" date="2023-03" db="EMBL/GenBank/DDBJ databases">
        <title>Isolation and description of six Streptomyces strains from soil environments, able to metabolize different microbial glucans.</title>
        <authorList>
            <person name="Widen T."/>
            <person name="Larsbrink J."/>
        </authorList>
    </citation>
    <scope>NUCLEOTIDE SEQUENCE [LARGE SCALE GENOMIC DNA]</scope>
    <source>
        <strain evidence="3 4">Mut1</strain>
    </source>
</reference>
<keyword evidence="1" id="KW-0812">Transmembrane</keyword>
<evidence type="ECO:0000313" key="3">
    <source>
        <dbReference type="EMBL" id="WLQ32431.1"/>
    </source>
</evidence>
<evidence type="ECO:0000256" key="1">
    <source>
        <dbReference type="SAM" id="Phobius"/>
    </source>
</evidence>
<keyword evidence="1" id="KW-0472">Membrane</keyword>
<sequence length="144" mass="15418">MAGTGSAARTTRGTSGSHHPFRAGWTAFAAVLMIFGGAMAVLQGISAIAKDDVFVATRDYVFQFNLAGWGWIHLILGIVIVLAGFALFTGALWARVVGVVLAGLGALANFAWLPHYPLWSIVLIAIDVFIIWALCSDSDRRERA</sequence>
<dbReference type="Proteomes" id="UP001239522">
    <property type="component" value="Chromosome"/>
</dbReference>
<proteinExistence type="predicted"/>
<feature type="transmembrane region" description="Helical" evidence="1">
    <location>
        <begin position="93"/>
        <end position="112"/>
    </location>
</feature>
<feature type="transmembrane region" description="Helical" evidence="1">
    <location>
        <begin position="69"/>
        <end position="88"/>
    </location>
</feature>
<gene>
    <name evidence="3" type="ORF">P8A18_02750</name>
</gene>
<dbReference type="Pfam" id="PF23636">
    <property type="entry name" value="DUF7144"/>
    <property type="match status" value="1"/>
</dbReference>
<organism evidence="3 4">
    <name type="scientific">Streptomyces castrisilvae</name>
    <dbReference type="NCBI Taxonomy" id="3033811"/>
    <lineage>
        <taxon>Bacteria</taxon>
        <taxon>Bacillati</taxon>
        <taxon>Actinomycetota</taxon>
        <taxon>Actinomycetes</taxon>
        <taxon>Kitasatosporales</taxon>
        <taxon>Streptomycetaceae</taxon>
        <taxon>Streptomyces</taxon>
    </lineage>
</organism>
<feature type="transmembrane region" description="Helical" evidence="1">
    <location>
        <begin position="25"/>
        <end position="49"/>
    </location>
</feature>
<protein>
    <recommendedName>
        <fullName evidence="2">DUF7144 domain-containing protein</fullName>
    </recommendedName>
</protein>
<evidence type="ECO:0000313" key="4">
    <source>
        <dbReference type="Proteomes" id="UP001239522"/>
    </source>
</evidence>
<dbReference type="EMBL" id="CP120997">
    <property type="protein sequence ID" value="WLQ32431.1"/>
    <property type="molecule type" value="Genomic_DNA"/>
</dbReference>
<dbReference type="InterPro" id="IPR055568">
    <property type="entry name" value="DUF7144"/>
</dbReference>
<dbReference type="RefSeq" id="WP_306051423.1">
    <property type="nucleotide sequence ID" value="NZ_CP120997.1"/>
</dbReference>
<name>A0ABY9HFS3_9ACTN</name>